<accession>A0A649VQQ5</accession>
<evidence type="ECO:0000313" key="1">
    <source>
        <dbReference type="EMBL" id="QGJ94830.1"/>
    </source>
</evidence>
<proteinExistence type="predicted"/>
<organism evidence="1 2">
    <name type="scientific">Mycobacterium phage Blinn1</name>
    <dbReference type="NCBI Taxonomy" id="2656562"/>
    <lineage>
        <taxon>Viruses</taxon>
        <taxon>Duplodnaviria</taxon>
        <taxon>Heunggongvirae</taxon>
        <taxon>Uroviricota</taxon>
        <taxon>Caudoviricetes</taxon>
        <taxon>Gladiatorvirus</taxon>
        <taxon>Gladiatorvirus blinn1</taxon>
    </lineage>
</organism>
<evidence type="ECO:0000313" key="2">
    <source>
        <dbReference type="Proteomes" id="UP000422251"/>
    </source>
</evidence>
<dbReference type="EMBL" id="MN586039">
    <property type="protein sequence ID" value="QGJ94830.1"/>
    <property type="molecule type" value="Genomic_DNA"/>
</dbReference>
<gene>
    <name evidence="1" type="primary">70</name>
    <name evidence="1" type="ORF">SEA_BLINN1_70</name>
</gene>
<dbReference type="GeneID" id="64868981"/>
<dbReference type="RefSeq" id="YP_010061106.1">
    <property type="nucleotide sequence ID" value="NC_054779.1"/>
</dbReference>
<protein>
    <recommendedName>
        <fullName evidence="3">Lipoprotein</fullName>
    </recommendedName>
</protein>
<evidence type="ECO:0008006" key="3">
    <source>
        <dbReference type="Google" id="ProtNLM"/>
    </source>
</evidence>
<name>A0A649VQQ5_9CAUD</name>
<keyword evidence="2" id="KW-1185">Reference proteome</keyword>
<dbReference type="InterPro" id="IPR058243">
    <property type="entry name" value="Phage_VG64"/>
</dbReference>
<reference evidence="1 2" key="1">
    <citation type="submission" date="2019-10" db="EMBL/GenBank/DDBJ databases">
        <authorList>
            <person name="Riley H.L."/>
            <person name="Garlena R.A."/>
            <person name="Russell D.A."/>
            <person name="Pope W.H."/>
            <person name="Jacobs-Sera D."/>
            <person name="Hatfull G.F."/>
        </authorList>
    </citation>
    <scope>NUCLEOTIDE SEQUENCE [LARGE SCALE GENOMIC DNA]</scope>
</reference>
<dbReference type="Pfam" id="PF25682">
    <property type="entry name" value="Phage_VG64"/>
    <property type="match status" value="1"/>
</dbReference>
<sequence length="128" mass="13924">MKKIIATAVAGTALAVGLVGCSSDADVASENLSKQADNFEIPRRIVFFNGITDKYLLEIKGYCSVTPDGAGDKLDVTCKTDAGMKKHMLGLSDNVSWFMEQVRGANVSTDFYEVNFKPQSILPDIELR</sequence>
<dbReference type="KEGG" id="vg:64868981"/>
<dbReference type="Proteomes" id="UP000422251">
    <property type="component" value="Segment"/>
</dbReference>
<dbReference type="PROSITE" id="PS51257">
    <property type="entry name" value="PROKAR_LIPOPROTEIN"/>
    <property type="match status" value="1"/>
</dbReference>